<dbReference type="Proteomes" id="UP001345691">
    <property type="component" value="Unassembled WGS sequence"/>
</dbReference>
<keyword evidence="2" id="KW-1185">Reference proteome</keyword>
<gene>
    <name evidence="1" type="ORF">LTR69_006244</name>
</gene>
<dbReference type="PANTHER" id="PTHR48174">
    <property type="entry name" value="DUF946 FAMILY PROTEIN"/>
    <property type="match status" value="1"/>
</dbReference>
<dbReference type="SUPFAM" id="SSF89372">
    <property type="entry name" value="Fucose-specific lectin"/>
    <property type="match status" value="2"/>
</dbReference>
<dbReference type="PANTHER" id="PTHR48174:SF5">
    <property type="entry name" value="VACUOLAR PROTEIN SORTING-ASSOCIATED PROTEIN 62"/>
    <property type="match status" value="1"/>
</dbReference>
<accession>A0ABR0JAM6</accession>
<organism evidence="1 2">
    <name type="scientific">Exophiala sideris</name>
    <dbReference type="NCBI Taxonomy" id="1016849"/>
    <lineage>
        <taxon>Eukaryota</taxon>
        <taxon>Fungi</taxon>
        <taxon>Dikarya</taxon>
        <taxon>Ascomycota</taxon>
        <taxon>Pezizomycotina</taxon>
        <taxon>Eurotiomycetes</taxon>
        <taxon>Chaetothyriomycetidae</taxon>
        <taxon>Chaetothyriales</taxon>
        <taxon>Herpotrichiellaceae</taxon>
        <taxon>Exophiala</taxon>
    </lineage>
</organism>
<sequence>MFPFFEGLSTAIDWKAAIEKYDVVAQKFAPIVTFYRDGDQGSDERCYPCSIEWLLPQTSLKKNRVSYTLWNTNSGHPPSVAWFNNSFHMFFQDQGNYVDGGIMHVKSQDAWEWANSDGDFYTGHNCSDPPHVITFQDKLHLFWRDGGGNGMMHRYSTDGQNWSNPQYLGINIDNQPHGVVWGNELFVVAVDHSGNGIMFVSTTDGENFTTGYTGYNTNNGTPMSVVAFDNALHLFFQDHNGQTIMHLVSTDGKQWDRPASWNTGLYTSNGPTAVVHNGALHLFFKDASGYAIFHSVSTTDSDHFSKPQAIGLDCDGQPQALSVGDTLYVSTVDSRGQNGIMLAVISSFTGIQGPQQSDLATYADSNYFLEVQPSAYSGQPLENGKVTAPIYYTVQEQAAAGYVDITYMMIYGNQAGQPAHALRAGTEFNCILESYGDHQGDLEWLVVRLSPDLETIRGVGYEAHGEVTWYNPGAYQTEGQRPIVRASRCGHGCRNGLGKNPIDWIDLGGQSGAAEVIDLFSQSGNEWRPFDLNDGVRAIGLDSAGQPINDQVWAKYRGRLGRQNHNNLESATYVNGNNLSTWDWDFVKTVDWAAGLLNKISSDVVDGIGPEGPGARDFITWKIDA</sequence>
<protein>
    <recommendedName>
        <fullName evidence="3">Exo-alpha-sialidase</fullName>
    </recommendedName>
</protein>
<reference evidence="1 2" key="1">
    <citation type="submission" date="2023-08" db="EMBL/GenBank/DDBJ databases">
        <title>Black Yeasts Isolated from many extreme environments.</title>
        <authorList>
            <person name="Coleine C."/>
            <person name="Stajich J.E."/>
            <person name="Selbmann L."/>
        </authorList>
    </citation>
    <scope>NUCLEOTIDE SEQUENCE [LARGE SCALE GENOMIC DNA]</scope>
    <source>
        <strain evidence="1 2">CCFEE 6328</strain>
    </source>
</reference>
<dbReference type="Gene3D" id="2.120.10.70">
    <property type="entry name" value="Fucose-specific lectin"/>
    <property type="match status" value="1"/>
</dbReference>
<evidence type="ECO:0008006" key="3">
    <source>
        <dbReference type="Google" id="ProtNLM"/>
    </source>
</evidence>
<dbReference type="EMBL" id="JAVRRF010000012">
    <property type="protein sequence ID" value="KAK5059655.1"/>
    <property type="molecule type" value="Genomic_DNA"/>
</dbReference>
<comment type="caution">
    <text evidence="1">The sequence shown here is derived from an EMBL/GenBank/DDBJ whole genome shotgun (WGS) entry which is preliminary data.</text>
</comment>
<name>A0ABR0JAM6_9EURO</name>
<evidence type="ECO:0000313" key="1">
    <source>
        <dbReference type="EMBL" id="KAK5059655.1"/>
    </source>
</evidence>
<proteinExistence type="predicted"/>
<evidence type="ECO:0000313" key="2">
    <source>
        <dbReference type="Proteomes" id="UP001345691"/>
    </source>
</evidence>